<dbReference type="Proteomes" id="UP000236751">
    <property type="component" value="Unassembled WGS sequence"/>
</dbReference>
<dbReference type="eggNOG" id="COG2850">
    <property type="taxonomic scope" value="Bacteria"/>
</dbReference>
<dbReference type="Pfam" id="PF08007">
    <property type="entry name" value="JmjC_2"/>
    <property type="match status" value="1"/>
</dbReference>
<dbReference type="EMBL" id="FNVK01000008">
    <property type="protein sequence ID" value="SEF76398.1"/>
    <property type="molecule type" value="Genomic_DNA"/>
</dbReference>
<dbReference type="Gene3D" id="3.40.366.30">
    <property type="entry name" value="50S ribosomal protein L16 arginine hydroxylase, Chain A, Domain 2"/>
    <property type="match status" value="1"/>
</dbReference>
<dbReference type="InterPro" id="IPR039994">
    <property type="entry name" value="NO66-like"/>
</dbReference>
<dbReference type="HOGENOM" id="CLU_039125_1_0_4"/>
<dbReference type="GO" id="GO:0046872">
    <property type="term" value="F:metal ion binding"/>
    <property type="evidence" value="ECO:0007669"/>
    <property type="project" value="UniProtKB-KW"/>
</dbReference>
<feature type="domain" description="JmjC" evidence="6">
    <location>
        <begin position="122"/>
        <end position="248"/>
    </location>
</feature>
<dbReference type="SMART" id="SM00558">
    <property type="entry name" value="JmjC"/>
    <property type="match status" value="1"/>
</dbReference>
<dbReference type="GO" id="GO:0005840">
    <property type="term" value="C:ribosome"/>
    <property type="evidence" value="ECO:0007669"/>
    <property type="project" value="UniProtKB-KW"/>
</dbReference>
<organism evidence="7 9">
    <name type="scientific">Nitrosospira multiformis (strain ATCC 25196 / NCIMB 11849 / C 71)</name>
    <dbReference type="NCBI Taxonomy" id="323848"/>
    <lineage>
        <taxon>Bacteria</taxon>
        <taxon>Pseudomonadati</taxon>
        <taxon>Pseudomonadota</taxon>
        <taxon>Betaproteobacteria</taxon>
        <taxon>Nitrosomonadales</taxon>
        <taxon>Nitrosomonadaceae</taxon>
        <taxon>Nitrosospira</taxon>
    </lineage>
</organism>
<dbReference type="STRING" id="323848.Nmul_A1143"/>
<keyword evidence="4" id="KW-0560">Oxidoreductase</keyword>
<reference evidence="7" key="1">
    <citation type="submission" date="2005-08" db="EMBL/GenBank/DDBJ databases">
        <title>Complete sequence of Chromosome 1 of Nitrosospira multiformis ATCC 25196.</title>
        <authorList>
            <consortium name="US DOE Joint Genome Institute"/>
            <person name="Copeland A."/>
            <person name="Lucas S."/>
            <person name="Lapidus A."/>
            <person name="Barry K."/>
            <person name="Detter J.C."/>
            <person name="Glavina T."/>
            <person name="Hammon N."/>
            <person name="Israni S."/>
            <person name="Pitluck S."/>
            <person name="Chain P."/>
            <person name="Malfatti S."/>
            <person name="Shin M."/>
            <person name="Vergez L."/>
            <person name="Schmutz J."/>
            <person name="Larimer F."/>
            <person name="Land M."/>
            <person name="Hauser L."/>
            <person name="Kyrpides N."/>
            <person name="Lykidis A."/>
            <person name="Richardson P."/>
        </authorList>
    </citation>
    <scope>NUCLEOTIDE SEQUENCE</scope>
    <source>
        <strain evidence="7">ATCC 25196</strain>
    </source>
</reference>
<accession>Q2Y9X5</accession>
<sequence>MIAPLPRCMSCSHCYLHQNAHTGNPMTKIRLLGGLSPSDFLQDHWQKKPLLIRKALPDFSGLLDANELIDLACQEDAQSRLVTRRNGRWEVRHGPFAPRAFARLPQKGWTLLVQDVNHFLPAARELLLKFNFIPHSRLDDLMVSYAPEDGGVGPHFDSYDVFLLQGTGRRRWRISGQKDRTLVAAAPLKILQDFRPEQEWVLEPGDMLYLPPGYAHDGVAVEPCMTYSIGFRAPTYQELAMQFLVHLQDSCEIAGIYEDPDLRIQTHPGQISSAMLDQVNAALDKIEWDNVEVERFIGMYLTEPKPHVFFMPPQEPISERKFVHQIRKGKLQLDLKSRMLFRENRIFLNGDVYEVGKTAQRILGELADRLALSPVRDIDAETQALLYQWYLDGYVVYVEDTGAVEEIQESIIERK</sequence>
<dbReference type="EMBL" id="CP000103">
    <property type="protein sequence ID" value="ABB74446.1"/>
    <property type="molecule type" value="Genomic_DNA"/>
</dbReference>
<keyword evidence="5" id="KW-0408">Iron</keyword>
<evidence type="ECO:0000256" key="5">
    <source>
        <dbReference type="ARBA" id="ARBA00023004"/>
    </source>
</evidence>
<keyword evidence="8" id="KW-0689">Ribosomal protein</keyword>
<evidence type="ECO:0000313" key="10">
    <source>
        <dbReference type="Proteomes" id="UP000236751"/>
    </source>
</evidence>
<evidence type="ECO:0000313" key="8">
    <source>
        <dbReference type="EMBL" id="SEF76398.1"/>
    </source>
</evidence>
<evidence type="ECO:0000256" key="1">
    <source>
        <dbReference type="ARBA" id="ARBA00001954"/>
    </source>
</evidence>
<keyword evidence="8" id="KW-0687">Ribonucleoprotein</keyword>
<dbReference type="Pfam" id="PF20514">
    <property type="entry name" value="WHD_ROXA"/>
    <property type="match status" value="1"/>
</dbReference>
<dbReference type="Proteomes" id="UP000002718">
    <property type="component" value="Chromosome"/>
</dbReference>
<keyword evidence="2" id="KW-0479">Metal-binding</keyword>
<reference evidence="8 10" key="4">
    <citation type="submission" date="2016-10" db="EMBL/GenBank/DDBJ databases">
        <authorList>
            <person name="de Groot N.N."/>
        </authorList>
    </citation>
    <scope>NUCLEOTIDE SEQUENCE [LARGE SCALE GENOMIC DNA]</scope>
    <source>
        <strain evidence="8 10">Nl13</strain>
    </source>
</reference>
<keyword evidence="3" id="KW-0223">Dioxygenase</keyword>
<dbReference type="InterPro" id="IPR046799">
    <property type="entry name" value="ROXA-like_wH"/>
</dbReference>
<dbReference type="PANTHER" id="PTHR13096:SF8">
    <property type="entry name" value="RIBOSOMAL OXYGENASE 1"/>
    <property type="match status" value="1"/>
</dbReference>
<dbReference type="GO" id="GO:0016706">
    <property type="term" value="F:2-oxoglutarate-dependent dioxygenase activity"/>
    <property type="evidence" value="ECO:0007669"/>
    <property type="project" value="TreeGrafter"/>
</dbReference>
<reference evidence="7 9" key="3">
    <citation type="journal article" date="2008" name="Appl. Environ. Microbiol.">
        <title>Complete genome sequence of Nitrosospira multiformis, an ammonia-oxidizing bacterium from the soil environment.</title>
        <authorList>
            <person name="Norton J.M."/>
            <person name="Klotz M.G."/>
            <person name="Stein L.Y."/>
            <person name="Arp D.J."/>
            <person name="Bottomley P.J."/>
            <person name="Chain P.S."/>
            <person name="Hauser L.J."/>
            <person name="Land M.L."/>
            <person name="Larimer F.W."/>
            <person name="Shin M.W."/>
            <person name="Starkenburg S.R."/>
        </authorList>
    </citation>
    <scope>NUCLEOTIDE SEQUENCE [LARGE SCALE GENOMIC DNA]</scope>
    <source>
        <strain evidence="7">ATCC 25196</strain>
        <strain evidence="9">ATCC 25196 / NCIMB 11849 / C 71</strain>
    </source>
</reference>
<dbReference type="SUPFAM" id="SSF51197">
    <property type="entry name" value="Clavaminate synthase-like"/>
    <property type="match status" value="1"/>
</dbReference>
<reference evidence="9" key="2">
    <citation type="submission" date="2005-08" db="EMBL/GenBank/DDBJ databases">
        <title>Complete sequence of chromosome 1 of Nitrosospira multiformis ATCC 25196.</title>
        <authorList>
            <person name="Copeland A."/>
            <person name="Lucas S."/>
            <person name="Lapidus A."/>
            <person name="Barry K."/>
            <person name="Detter J.C."/>
            <person name="Glavina T."/>
            <person name="Hammon N."/>
            <person name="Israni S."/>
            <person name="Pitluck S."/>
            <person name="Chain P."/>
            <person name="Malfatti S."/>
            <person name="Shin M."/>
            <person name="Vergez L."/>
            <person name="Schmutz J."/>
            <person name="Larimer F."/>
            <person name="Land M."/>
            <person name="Hauser L."/>
            <person name="Kyrpides N."/>
            <person name="Lykidis A."/>
            <person name="Richardson P."/>
        </authorList>
    </citation>
    <scope>NUCLEOTIDE SEQUENCE [LARGE SCALE GENOMIC DNA]</scope>
    <source>
        <strain evidence="9">ATCC 25196 / NCIMB 11849 / C 71</strain>
    </source>
</reference>
<evidence type="ECO:0000256" key="3">
    <source>
        <dbReference type="ARBA" id="ARBA00022964"/>
    </source>
</evidence>
<protein>
    <submittedName>
        <fullName evidence="8">50S ribosomal protein L16 3-hydroxylase</fullName>
    </submittedName>
    <submittedName>
        <fullName evidence="7">Cupin region</fullName>
    </submittedName>
</protein>
<name>Q2Y9X5_NITMU</name>
<dbReference type="PANTHER" id="PTHR13096">
    <property type="entry name" value="MINA53 MYC INDUCED NUCLEAR ANTIGEN"/>
    <property type="match status" value="1"/>
</dbReference>
<evidence type="ECO:0000256" key="2">
    <source>
        <dbReference type="ARBA" id="ARBA00022723"/>
    </source>
</evidence>
<keyword evidence="9" id="KW-1185">Reference proteome</keyword>
<dbReference type="Gene3D" id="2.60.120.650">
    <property type="entry name" value="Cupin"/>
    <property type="match status" value="1"/>
</dbReference>
<comment type="cofactor">
    <cofactor evidence="1">
        <name>Fe(2+)</name>
        <dbReference type="ChEBI" id="CHEBI:29033"/>
    </cofactor>
</comment>
<dbReference type="AlphaFoldDB" id="Q2Y9X5"/>
<gene>
    <name evidence="7" type="ordered locus">Nmul_A1143</name>
    <name evidence="8" type="ORF">SAMN05216403_10866</name>
</gene>
<evidence type="ECO:0000256" key="4">
    <source>
        <dbReference type="ARBA" id="ARBA00023002"/>
    </source>
</evidence>
<evidence type="ECO:0000313" key="9">
    <source>
        <dbReference type="Proteomes" id="UP000002718"/>
    </source>
</evidence>
<evidence type="ECO:0000313" key="7">
    <source>
        <dbReference type="EMBL" id="ABB74446.1"/>
    </source>
</evidence>
<dbReference type="PROSITE" id="PS51184">
    <property type="entry name" value="JMJC"/>
    <property type="match status" value="1"/>
</dbReference>
<dbReference type="KEGG" id="nmu:Nmul_A1143"/>
<proteinExistence type="predicted"/>
<evidence type="ECO:0000259" key="6">
    <source>
        <dbReference type="PROSITE" id="PS51184"/>
    </source>
</evidence>
<dbReference type="InterPro" id="IPR003347">
    <property type="entry name" value="JmjC_dom"/>
</dbReference>